<feature type="compositionally biased region" description="Polar residues" evidence="1">
    <location>
        <begin position="1"/>
        <end position="14"/>
    </location>
</feature>
<organism evidence="3 4">
    <name type="scientific">Phaeomoniella chlamydospora</name>
    <name type="common">Phaeoacremonium chlamydosporum</name>
    <dbReference type="NCBI Taxonomy" id="158046"/>
    <lineage>
        <taxon>Eukaryota</taxon>
        <taxon>Fungi</taxon>
        <taxon>Dikarya</taxon>
        <taxon>Ascomycota</taxon>
        <taxon>Pezizomycotina</taxon>
        <taxon>Eurotiomycetes</taxon>
        <taxon>Chaetothyriomycetidae</taxon>
        <taxon>Phaeomoniellales</taxon>
        <taxon>Phaeomoniellaceae</taxon>
        <taxon>Phaeomoniella</taxon>
    </lineage>
</organism>
<feature type="region of interest" description="Disordered" evidence="1">
    <location>
        <begin position="213"/>
        <end position="239"/>
    </location>
</feature>
<feature type="region of interest" description="Disordered" evidence="1">
    <location>
        <begin position="931"/>
        <end position="963"/>
    </location>
</feature>
<sequence>MTPTSPQAPKTPITSPGAAFFKPRIRSATISVNEKDVSPGQEAKDDTRTLLDCMFGSLGDKGTSTKMHILNGDGTSTSAANYKAGIGRDMDGTIRKDSRQRQQISRAHTYGAQATVPSAARNRVTNASESTKTYGEAVLLTRVFAVNLPEPKDSDDGTTPHTPGFGHDMAYPFPDMNPNIRDPGRKLKKLKEKKTPAYAIAIVVRLPSASKFANSRPGSRRASHAAVARNPESLSSSCGSDMPSSWTLLDAFPGFAARALADSVDARIDALVESWDVVSRILSALQRDASEVILKLLQEKELASRIPVPKVPKEKTMQRTNQRIIQLMPYALFSNKDLQDKAVHAANRLCLALRIPRVLTGQNRWSIWQDEARWISRWAGGRDQNFFLYTLLTAFLGNHTDWLGELSPDSWYRRRHARQKKTNSSELVPSRTVIVCADKMAARRMIFLLSSFIPSLTRPDVASSPVRPLTSSTHSPPVGHMSRQTSLRRTVNRRAMDNRLAATSPDRRGLSTSVSSTEADNLDVIDSDPSERLYRTVSNTPSIKTARLALPGNDSSTRKSSAATTATITPNPMTPVAHFATSTSPANDYFIMRGRMDSTDSAATSNLVENLKRHDTASASLDSERASSGRWGSLLSGIWTGKHESSAESSVTIPSIRQDDRRKRSQSPVKRPTSTLAQMVDEVTQNDRPSAPIAASRSRKDTSLEDGDGMGSYALSHSDLDNVPIKLTVDENDGVIDVGIDVPAFFSSSVDSPLHSPQLRSVRRTPSLASMDGMASMHSHSSTVNLASSMTIENQSNVAGWLRAYHEDFVLQAVRPYSELNSQIRASMMSEPTPSPPHLEETDESGRKWVDVCTTLIADTRDFKIKRLTLKRQIQNVQAENGEAPTNGHSLHSPTKSAPRDKVNEHFKEDWIMDMDSILIDAIDRVVSRNGYPSRAGSPPPGASRTHSRKTSLSNPSGPTIPAKDAIPAALEVSRSECRKVVTNALKDVARKVHDDLNRRDNGRDIKVYSNANGTNNTPANDPSDKARPKSAVGENEENTLREGIRKWFLAIEKADGY</sequence>
<dbReference type="GO" id="GO:0042030">
    <property type="term" value="F:ATPase inhibitor activity"/>
    <property type="evidence" value="ECO:0007669"/>
    <property type="project" value="TreeGrafter"/>
</dbReference>
<feature type="region of interest" description="Disordered" evidence="1">
    <location>
        <begin position="463"/>
        <end position="523"/>
    </location>
</feature>
<evidence type="ECO:0000256" key="1">
    <source>
        <dbReference type="SAM" id="MobiDB-lite"/>
    </source>
</evidence>
<feature type="region of interest" description="Disordered" evidence="1">
    <location>
        <begin position="878"/>
        <end position="902"/>
    </location>
</feature>
<feature type="region of interest" description="Disordered" evidence="1">
    <location>
        <begin position="1"/>
        <end position="22"/>
    </location>
</feature>
<evidence type="ECO:0000313" key="3">
    <source>
        <dbReference type="EMBL" id="KKY15629.1"/>
    </source>
</evidence>
<proteinExistence type="predicted"/>
<dbReference type="GO" id="GO:0051087">
    <property type="term" value="F:protein-folding chaperone binding"/>
    <property type="evidence" value="ECO:0007669"/>
    <property type="project" value="TreeGrafter"/>
</dbReference>
<evidence type="ECO:0000313" key="4">
    <source>
        <dbReference type="Proteomes" id="UP000053317"/>
    </source>
</evidence>
<dbReference type="OrthoDB" id="5428015at2759"/>
<dbReference type="EMBL" id="LCWF01000182">
    <property type="protein sequence ID" value="KKY15629.1"/>
    <property type="molecule type" value="Genomic_DNA"/>
</dbReference>
<dbReference type="PANTHER" id="PTHR21634:SF9">
    <property type="entry name" value="RE13835P"/>
    <property type="match status" value="1"/>
</dbReference>
<gene>
    <name evidence="3" type="ORF">UCRPC4_g06261</name>
</gene>
<reference evidence="3 4" key="2">
    <citation type="submission" date="2015-05" db="EMBL/GenBank/DDBJ databases">
        <authorList>
            <person name="Morales-Cruz A."/>
            <person name="Amrine K.C."/>
            <person name="Cantu D."/>
        </authorList>
    </citation>
    <scope>NUCLEOTIDE SEQUENCE [LARGE SCALE GENOMIC DNA]</scope>
    <source>
        <strain evidence="3">UCRPC4</strain>
    </source>
</reference>
<feature type="compositionally biased region" description="Polar residues" evidence="1">
    <location>
        <begin position="1010"/>
        <end position="1021"/>
    </location>
</feature>
<feature type="compositionally biased region" description="Polar residues" evidence="1">
    <location>
        <begin position="887"/>
        <end position="896"/>
    </location>
</feature>
<feature type="domain" description="Folliculin-interacting protein N-terminal" evidence="2">
    <location>
        <begin position="19"/>
        <end position="74"/>
    </location>
</feature>
<name>A0A0G2DYG5_PHACM</name>
<feature type="compositionally biased region" description="Polar residues" evidence="1">
    <location>
        <begin position="666"/>
        <end position="677"/>
    </location>
</feature>
<feature type="region of interest" description="Disordered" evidence="1">
    <location>
        <begin position="997"/>
        <end position="1040"/>
    </location>
</feature>
<dbReference type="PANTHER" id="PTHR21634">
    <property type="entry name" value="RE13835P"/>
    <property type="match status" value="1"/>
</dbReference>
<feature type="compositionally biased region" description="Basic and acidic residues" evidence="1">
    <location>
        <begin position="997"/>
        <end position="1007"/>
    </location>
</feature>
<evidence type="ECO:0000259" key="2">
    <source>
        <dbReference type="Pfam" id="PF14636"/>
    </source>
</evidence>
<protein>
    <recommendedName>
        <fullName evidence="2">Folliculin-interacting protein N-terminal domain-containing protein</fullName>
    </recommendedName>
</protein>
<accession>A0A0G2DYG5</accession>
<reference evidence="3 4" key="1">
    <citation type="submission" date="2015-05" db="EMBL/GenBank/DDBJ databases">
        <title>Distinctive expansion of gene families associated with plant cell wall degradation and secondary metabolism in the genomes of grapevine trunk pathogens.</title>
        <authorList>
            <person name="Lawrence D.P."/>
            <person name="Travadon R."/>
            <person name="Rolshausen P.E."/>
            <person name="Baumgartner K."/>
        </authorList>
    </citation>
    <scope>NUCLEOTIDE SEQUENCE [LARGE SCALE GENOMIC DNA]</scope>
    <source>
        <strain evidence="3">UCRPC4</strain>
    </source>
</reference>
<comment type="caution">
    <text evidence="3">The sequence shown here is derived from an EMBL/GenBank/DDBJ whole genome shotgun (WGS) entry which is preliminary data.</text>
</comment>
<dbReference type="GO" id="GO:0005737">
    <property type="term" value="C:cytoplasm"/>
    <property type="evidence" value="ECO:0007669"/>
    <property type="project" value="TreeGrafter"/>
</dbReference>
<keyword evidence="4" id="KW-1185">Reference proteome</keyword>
<dbReference type="Proteomes" id="UP000053317">
    <property type="component" value="Unassembled WGS sequence"/>
</dbReference>
<dbReference type="InterPro" id="IPR028084">
    <property type="entry name" value="FNIP_N_dom"/>
</dbReference>
<feature type="region of interest" description="Disordered" evidence="1">
    <location>
        <begin position="643"/>
        <end position="711"/>
    </location>
</feature>
<dbReference type="AlphaFoldDB" id="A0A0G2DYG5"/>
<dbReference type="Pfam" id="PF14636">
    <property type="entry name" value="FNIP_N"/>
    <property type="match status" value="1"/>
</dbReference>
<feature type="compositionally biased region" description="Polar residues" evidence="1">
    <location>
        <begin position="510"/>
        <end position="519"/>
    </location>
</feature>